<name>A0AA87QEI0_RHIRH</name>
<comment type="caution">
    <text evidence="2">The sequence shown here is derived from an EMBL/GenBank/DDBJ whole genome shotgun (WGS) entry which is preliminary data.</text>
</comment>
<dbReference type="Gene3D" id="1.10.10.10">
    <property type="entry name" value="Winged helix-like DNA-binding domain superfamily/Winged helix DNA-binding domain"/>
    <property type="match status" value="1"/>
</dbReference>
<proteinExistence type="predicted"/>
<dbReference type="Proteomes" id="UP000026941">
    <property type="component" value="Unassembled WGS sequence"/>
</dbReference>
<dbReference type="InterPro" id="IPR000847">
    <property type="entry name" value="LysR_HTH_N"/>
</dbReference>
<evidence type="ECO:0000313" key="2">
    <source>
        <dbReference type="EMBL" id="GAJ96921.1"/>
    </source>
</evidence>
<dbReference type="AlphaFoldDB" id="A0AA87QEI0"/>
<dbReference type="GO" id="GO:0003700">
    <property type="term" value="F:DNA-binding transcription factor activity"/>
    <property type="evidence" value="ECO:0007669"/>
    <property type="project" value="InterPro"/>
</dbReference>
<evidence type="ECO:0000259" key="1">
    <source>
        <dbReference type="PROSITE" id="PS50931"/>
    </source>
</evidence>
<dbReference type="Pfam" id="PF00126">
    <property type="entry name" value="HTH_1"/>
    <property type="match status" value="1"/>
</dbReference>
<sequence length="78" mass="8434">MDNRAGEAMVFVQVAEAGSFSEAARLLMMTPSTVSRYLACRGSWRASHVGIPLPPAPKLCLNLQVMTFTPEREAVLPG</sequence>
<dbReference type="SUPFAM" id="SSF46785">
    <property type="entry name" value="Winged helix' DNA-binding domain"/>
    <property type="match status" value="1"/>
</dbReference>
<organism evidence="2 3">
    <name type="scientific">Rhizobium rhizogenes NBRC 13257</name>
    <dbReference type="NCBI Taxonomy" id="1220581"/>
    <lineage>
        <taxon>Bacteria</taxon>
        <taxon>Pseudomonadati</taxon>
        <taxon>Pseudomonadota</taxon>
        <taxon>Alphaproteobacteria</taxon>
        <taxon>Hyphomicrobiales</taxon>
        <taxon>Rhizobiaceae</taxon>
        <taxon>Rhizobium/Agrobacterium group</taxon>
        <taxon>Rhizobium</taxon>
    </lineage>
</organism>
<accession>A0AA87QEI0</accession>
<protein>
    <recommendedName>
        <fullName evidence="1">HTH lysR-type domain-containing protein</fullName>
    </recommendedName>
</protein>
<dbReference type="InterPro" id="IPR036390">
    <property type="entry name" value="WH_DNA-bd_sf"/>
</dbReference>
<reference evidence="2 3" key="1">
    <citation type="submission" date="2014-05" db="EMBL/GenBank/DDBJ databases">
        <title>Whole genome shotgun sequence of Rhizobium rhizogenes NBRC 13257.</title>
        <authorList>
            <person name="Katano-Makiyama Y."/>
            <person name="Hosoyama A."/>
            <person name="Hashimoto M."/>
            <person name="Hosoyama Y."/>
            <person name="Noguchi M."/>
            <person name="Tsuchikane K."/>
            <person name="Kimura A."/>
            <person name="Ohji S."/>
            <person name="Ichikawa N."/>
            <person name="Yamazoe A."/>
            <person name="Fujita N."/>
        </authorList>
    </citation>
    <scope>NUCLEOTIDE SEQUENCE [LARGE SCALE GENOMIC DNA]</scope>
    <source>
        <strain evidence="2 3">NBRC 13257</strain>
    </source>
</reference>
<gene>
    <name evidence="2" type="ORF">RRH01S_27_00470</name>
</gene>
<dbReference type="PROSITE" id="PS50931">
    <property type="entry name" value="HTH_LYSR"/>
    <property type="match status" value="1"/>
</dbReference>
<dbReference type="InterPro" id="IPR036388">
    <property type="entry name" value="WH-like_DNA-bd_sf"/>
</dbReference>
<evidence type="ECO:0000313" key="3">
    <source>
        <dbReference type="Proteomes" id="UP000026941"/>
    </source>
</evidence>
<dbReference type="EMBL" id="BAYX01000027">
    <property type="protein sequence ID" value="GAJ96921.1"/>
    <property type="molecule type" value="Genomic_DNA"/>
</dbReference>
<feature type="domain" description="HTH lysR-type" evidence="1">
    <location>
        <begin position="1"/>
        <end position="39"/>
    </location>
</feature>